<comment type="caution">
    <text evidence="2">The sequence shown here is derived from an EMBL/GenBank/DDBJ whole genome shotgun (WGS) entry which is preliminary data.</text>
</comment>
<feature type="non-terminal residue" evidence="2">
    <location>
        <position position="1"/>
    </location>
</feature>
<keyword evidence="3" id="KW-1185">Reference proteome</keyword>
<dbReference type="Proteomes" id="UP000257109">
    <property type="component" value="Unassembled WGS sequence"/>
</dbReference>
<gene>
    <name evidence="2" type="ORF">CR513_62421</name>
</gene>
<evidence type="ECO:0000313" key="3">
    <source>
        <dbReference type="Proteomes" id="UP000257109"/>
    </source>
</evidence>
<protein>
    <submittedName>
        <fullName evidence="2">Uncharacterized protein</fullName>
    </submittedName>
</protein>
<evidence type="ECO:0000313" key="2">
    <source>
        <dbReference type="EMBL" id="RDX58276.1"/>
    </source>
</evidence>
<keyword evidence="1" id="KW-0732">Signal</keyword>
<evidence type="ECO:0000256" key="1">
    <source>
        <dbReference type="SAM" id="SignalP"/>
    </source>
</evidence>
<dbReference type="AlphaFoldDB" id="A0A371E0H5"/>
<feature type="signal peptide" evidence="1">
    <location>
        <begin position="1"/>
        <end position="24"/>
    </location>
</feature>
<reference evidence="2" key="1">
    <citation type="submission" date="2018-05" db="EMBL/GenBank/DDBJ databases">
        <title>Draft genome of Mucuna pruriens seed.</title>
        <authorList>
            <person name="Nnadi N.E."/>
            <person name="Vos R."/>
            <person name="Hasami M.H."/>
            <person name="Devisetty U.K."/>
            <person name="Aguiy J.C."/>
        </authorList>
    </citation>
    <scope>NUCLEOTIDE SEQUENCE [LARGE SCALE GENOMIC DNA]</scope>
    <source>
        <strain evidence="2">JCA_2017</strain>
    </source>
</reference>
<feature type="chain" id="PRO_5017011266" evidence="1">
    <location>
        <begin position="25"/>
        <end position="65"/>
    </location>
</feature>
<organism evidence="2 3">
    <name type="scientific">Mucuna pruriens</name>
    <name type="common">Velvet bean</name>
    <name type="synonym">Dolichos pruriens</name>
    <dbReference type="NCBI Taxonomy" id="157652"/>
    <lineage>
        <taxon>Eukaryota</taxon>
        <taxon>Viridiplantae</taxon>
        <taxon>Streptophyta</taxon>
        <taxon>Embryophyta</taxon>
        <taxon>Tracheophyta</taxon>
        <taxon>Spermatophyta</taxon>
        <taxon>Magnoliopsida</taxon>
        <taxon>eudicotyledons</taxon>
        <taxon>Gunneridae</taxon>
        <taxon>Pentapetalae</taxon>
        <taxon>rosids</taxon>
        <taxon>fabids</taxon>
        <taxon>Fabales</taxon>
        <taxon>Fabaceae</taxon>
        <taxon>Papilionoideae</taxon>
        <taxon>50 kb inversion clade</taxon>
        <taxon>NPAAA clade</taxon>
        <taxon>indigoferoid/millettioid clade</taxon>
        <taxon>Phaseoleae</taxon>
        <taxon>Mucuna</taxon>
    </lineage>
</organism>
<dbReference type="EMBL" id="QJKJ01017662">
    <property type="protein sequence ID" value="RDX58276.1"/>
    <property type="molecule type" value="Genomic_DNA"/>
</dbReference>
<accession>A0A371E0H5</accession>
<name>A0A371E0H5_MUCPR</name>
<sequence>MNRCKEKTLMFLVCFILITKILKHHEIDGVDEETKNMVMKHNIIKTKMHKKMLEHTIMNNLKHPR</sequence>
<proteinExistence type="predicted"/>